<feature type="transmembrane region" description="Helical" evidence="7">
    <location>
        <begin position="45"/>
        <end position="65"/>
    </location>
</feature>
<evidence type="ECO:0000313" key="9">
    <source>
        <dbReference type="Proteomes" id="UP000008370"/>
    </source>
</evidence>
<proteinExistence type="inferred from homology"/>
<keyword evidence="6 7" id="KW-0472">Membrane</keyword>
<dbReference type="RefSeq" id="XP_007400466.1">
    <property type="nucleotide sequence ID" value="XM_007400404.1"/>
</dbReference>
<keyword evidence="9" id="KW-1185">Reference proteome</keyword>
<dbReference type="InterPro" id="IPR036636">
    <property type="entry name" value="COX7C/Cox8_sf"/>
</dbReference>
<dbReference type="InParanoid" id="K5UNL2"/>
<evidence type="ECO:0000256" key="1">
    <source>
        <dbReference type="ARBA" id="ARBA00004434"/>
    </source>
</evidence>
<reference evidence="8 9" key="1">
    <citation type="journal article" date="2012" name="BMC Genomics">
        <title>Comparative genomics of the white-rot fungi, Phanerochaete carnosa and P. chrysosporium, to elucidate the genetic basis of the distinct wood types they colonize.</title>
        <authorList>
            <person name="Suzuki H."/>
            <person name="MacDonald J."/>
            <person name="Syed K."/>
            <person name="Salamov A."/>
            <person name="Hori C."/>
            <person name="Aerts A."/>
            <person name="Henrissat B."/>
            <person name="Wiebenga A."/>
            <person name="vanKuyk P.A."/>
            <person name="Barry K."/>
            <person name="Lindquist E."/>
            <person name="LaButti K."/>
            <person name="Lapidus A."/>
            <person name="Lucas S."/>
            <person name="Coutinho P."/>
            <person name="Gong Y."/>
            <person name="Samejima M."/>
            <person name="Mahadevan R."/>
            <person name="Abou-Zaid M."/>
            <person name="de Vries R.P."/>
            <person name="Igarashi K."/>
            <person name="Yadav J.S."/>
            <person name="Grigoriev I.V."/>
            <person name="Master E.R."/>
        </authorList>
    </citation>
    <scope>NUCLEOTIDE SEQUENCE [LARGE SCALE GENOMIC DNA]</scope>
    <source>
        <strain evidence="8 9">HHB-10118-sp</strain>
    </source>
</reference>
<protein>
    <submittedName>
        <fullName evidence="8">Uncharacterized protein</fullName>
    </submittedName>
</protein>
<comment type="similarity">
    <text evidence="3">Belongs to the cytochrome c oxidase VIIc family.</text>
</comment>
<dbReference type="GO" id="GO:0006123">
    <property type="term" value="P:mitochondrial electron transport, cytochrome c to oxygen"/>
    <property type="evidence" value="ECO:0007669"/>
    <property type="project" value="InterPro"/>
</dbReference>
<name>K5UNL2_PHACS</name>
<keyword evidence="4" id="KW-0999">Mitochondrion inner membrane</keyword>
<evidence type="ECO:0000256" key="2">
    <source>
        <dbReference type="ARBA" id="ARBA00004673"/>
    </source>
</evidence>
<keyword evidence="7" id="KW-0812">Transmembrane</keyword>
<dbReference type="OrthoDB" id="9974841at2759"/>
<dbReference type="Gene3D" id="4.10.49.10">
    <property type="entry name" value="Cytochrome c oxidase subunit VIIc"/>
    <property type="match status" value="1"/>
</dbReference>
<evidence type="ECO:0000256" key="6">
    <source>
        <dbReference type="ARBA" id="ARBA00023136"/>
    </source>
</evidence>
<evidence type="ECO:0000256" key="5">
    <source>
        <dbReference type="ARBA" id="ARBA00023128"/>
    </source>
</evidence>
<dbReference type="Pfam" id="PF02935">
    <property type="entry name" value="COX7C"/>
    <property type="match status" value="1"/>
</dbReference>
<evidence type="ECO:0000313" key="8">
    <source>
        <dbReference type="EMBL" id="EKM51321.1"/>
    </source>
</evidence>
<dbReference type="GO" id="GO:0045277">
    <property type="term" value="C:respiratory chain complex IV"/>
    <property type="evidence" value="ECO:0007669"/>
    <property type="project" value="InterPro"/>
</dbReference>
<dbReference type="AlphaFoldDB" id="K5UNL2"/>
<evidence type="ECO:0000256" key="4">
    <source>
        <dbReference type="ARBA" id="ARBA00022792"/>
    </source>
</evidence>
<dbReference type="Proteomes" id="UP000008370">
    <property type="component" value="Unassembled WGS sequence"/>
</dbReference>
<organism evidence="8 9">
    <name type="scientific">Phanerochaete carnosa (strain HHB-10118-sp)</name>
    <name type="common">White-rot fungus</name>
    <name type="synonym">Peniophora carnosa</name>
    <dbReference type="NCBI Taxonomy" id="650164"/>
    <lineage>
        <taxon>Eukaryota</taxon>
        <taxon>Fungi</taxon>
        <taxon>Dikarya</taxon>
        <taxon>Basidiomycota</taxon>
        <taxon>Agaricomycotina</taxon>
        <taxon>Agaricomycetes</taxon>
        <taxon>Polyporales</taxon>
        <taxon>Phanerochaetaceae</taxon>
        <taxon>Phanerochaete</taxon>
    </lineage>
</organism>
<dbReference type="STRING" id="650164.K5UNL2"/>
<evidence type="ECO:0000256" key="7">
    <source>
        <dbReference type="SAM" id="Phobius"/>
    </source>
</evidence>
<dbReference type="UniPathway" id="UPA00705"/>
<evidence type="ECO:0000256" key="3">
    <source>
        <dbReference type="ARBA" id="ARBA00010514"/>
    </source>
</evidence>
<dbReference type="SUPFAM" id="SSF81427">
    <property type="entry name" value="Mitochondrial cytochrome c oxidase subunit VIIc (aka VIIIa)"/>
    <property type="match status" value="1"/>
</dbReference>
<dbReference type="GO" id="GO:0005743">
    <property type="term" value="C:mitochondrial inner membrane"/>
    <property type="evidence" value="ECO:0007669"/>
    <property type="project" value="UniProtKB-SubCell"/>
</dbReference>
<dbReference type="HOGENOM" id="CLU_2237530_0_0_1"/>
<sequence>MSLLARQAATALRVVPRAARASHFDHAHPPHMPFAFGSKATFRAKYLAFVGFGFSLPFVAAYWQLSSTGARPQPLYEDGAYSEHVYSPYDAIVTYCERGLRRKVW</sequence>
<keyword evidence="5" id="KW-0496">Mitochondrion</keyword>
<dbReference type="GeneID" id="18913343"/>
<comment type="subcellular location">
    <subcellularLocation>
        <location evidence="1">Mitochondrion inner membrane</location>
        <topology evidence="1">Single-pass membrane protein</topology>
    </subcellularLocation>
</comment>
<accession>K5UNL2</accession>
<dbReference type="KEGG" id="pco:PHACADRAFT_213170"/>
<gene>
    <name evidence="8" type="ORF">PHACADRAFT_213170</name>
</gene>
<dbReference type="InterPro" id="IPR004202">
    <property type="entry name" value="COX7C/Cox8"/>
</dbReference>
<comment type="pathway">
    <text evidence="2">Energy metabolism; oxidative phosphorylation.</text>
</comment>
<dbReference type="EMBL" id="JH930477">
    <property type="protein sequence ID" value="EKM51321.1"/>
    <property type="molecule type" value="Genomic_DNA"/>
</dbReference>
<keyword evidence="7" id="KW-1133">Transmembrane helix</keyword>